<evidence type="ECO:0000313" key="4">
    <source>
        <dbReference type="EMBL" id="HIR50316.1"/>
    </source>
</evidence>
<gene>
    <name evidence="4" type="ORF">IAA53_03370</name>
</gene>
<protein>
    <submittedName>
        <fullName evidence="4">TetR/AcrR family transcriptional regulator C-terminal domain-containing protein</fullName>
    </submittedName>
</protein>
<accession>A0A9D1IV98</accession>
<comment type="caution">
    <text evidence="4">The sequence shown here is derived from an EMBL/GenBank/DDBJ whole genome shotgun (WGS) entry which is preliminary data.</text>
</comment>
<dbReference type="Proteomes" id="UP000824239">
    <property type="component" value="Unassembled WGS sequence"/>
</dbReference>
<dbReference type="AlphaFoldDB" id="A0A9D1IV98"/>
<dbReference type="InterPro" id="IPR001647">
    <property type="entry name" value="HTH_TetR"/>
</dbReference>
<dbReference type="PANTHER" id="PTHR43479">
    <property type="entry name" value="ACREF/ENVCD OPERON REPRESSOR-RELATED"/>
    <property type="match status" value="1"/>
</dbReference>
<dbReference type="GO" id="GO:0003677">
    <property type="term" value="F:DNA binding"/>
    <property type="evidence" value="ECO:0007669"/>
    <property type="project" value="UniProtKB-UniRule"/>
</dbReference>
<feature type="domain" description="HTH tetR-type" evidence="3">
    <location>
        <begin position="3"/>
        <end position="63"/>
    </location>
</feature>
<evidence type="ECO:0000256" key="1">
    <source>
        <dbReference type="ARBA" id="ARBA00023125"/>
    </source>
</evidence>
<dbReference type="PANTHER" id="PTHR43479:SF7">
    <property type="entry name" value="TETR-FAMILY TRANSCRIPTIONAL REGULATOR"/>
    <property type="match status" value="1"/>
</dbReference>
<sequence length="190" mass="21903">MSADMKDTIARTAIRLLLEKREKKLTVTNLVEACQITRQTFYYHFADIPALFRWILEKGIERLTREFQASEDPEQGLRSFFLVAQSMAPLVQKGMQSSYRDELEQLLAQNIYRLFDNIVEQENLYQSCTRAELQLVLRYHSQAILGLLRQWSPRDQDNLDLIVHTVYRLMIGNLSPHLPAAVSSAACSPG</sequence>
<dbReference type="PROSITE" id="PS50977">
    <property type="entry name" value="HTH_TETR_2"/>
    <property type="match status" value="1"/>
</dbReference>
<dbReference type="SUPFAM" id="SSF46689">
    <property type="entry name" value="Homeodomain-like"/>
    <property type="match status" value="1"/>
</dbReference>
<evidence type="ECO:0000259" key="3">
    <source>
        <dbReference type="PROSITE" id="PS50977"/>
    </source>
</evidence>
<dbReference type="EMBL" id="DVHE01000022">
    <property type="protein sequence ID" value="HIR50316.1"/>
    <property type="molecule type" value="Genomic_DNA"/>
</dbReference>
<dbReference type="Pfam" id="PF14278">
    <property type="entry name" value="TetR_C_8"/>
    <property type="match status" value="1"/>
</dbReference>
<dbReference type="InterPro" id="IPR050624">
    <property type="entry name" value="HTH-type_Tx_Regulator"/>
</dbReference>
<evidence type="ECO:0000256" key="2">
    <source>
        <dbReference type="PROSITE-ProRule" id="PRU00335"/>
    </source>
</evidence>
<reference evidence="4" key="2">
    <citation type="journal article" date="2021" name="PeerJ">
        <title>Extensive microbial diversity within the chicken gut microbiome revealed by metagenomics and culture.</title>
        <authorList>
            <person name="Gilroy R."/>
            <person name="Ravi A."/>
            <person name="Getino M."/>
            <person name="Pursley I."/>
            <person name="Horton D.L."/>
            <person name="Alikhan N.F."/>
            <person name="Baker D."/>
            <person name="Gharbi K."/>
            <person name="Hall N."/>
            <person name="Watson M."/>
            <person name="Adriaenssens E.M."/>
            <person name="Foster-Nyarko E."/>
            <person name="Jarju S."/>
            <person name="Secka A."/>
            <person name="Antonio M."/>
            <person name="Oren A."/>
            <person name="Chaudhuri R.R."/>
            <person name="La Ragione R."/>
            <person name="Hildebrand F."/>
            <person name="Pallen M.J."/>
        </authorList>
    </citation>
    <scope>NUCLEOTIDE SEQUENCE</scope>
    <source>
        <strain evidence="4">ChiBcec15-4380</strain>
    </source>
</reference>
<organism evidence="4 5">
    <name type="scientific">Candidatus Avoscillospira avicola</name>
    <dbReference type="NCBI Taxonomy" id="2840706"/>
    <lineage>
        <taxon>Bacteria</taxon>
        <taxon>Bacillati</taxon>
        <taxon>Bacillota</taxon>
        <taxon>Clostridia</taxon>
        <taxon>Eubacteriales</taxon>
        <taxon>Oscillospiraceae</taxon>
        <taxon>Oscillospiraceae incertae sedis</taxon>
        <taxon>Candidatus Avoscillospira</taxon>
    </lineage>
</organism>
<name>A0A9D1IV98_9FIRM</name>
<proteinExistence type="predicted"/>
<feature type="DNA-binding region" description="H-T-H motif" evidence="2">
    <location>
        <begin position="26"/>
        <end position="45"/>
    </location>
</feature>
<reference evidence="4" key="1">
    <citation type="submission" date="2020-10" db="EMBL/GenBank/DDBJ databases">
        <authorList>
            <person name="Gilroy R."/>
        </authorList>
    </citation>
    <scope>NUCLEOTIDE SEQUENCE</scope>
    <source>
        <strain evidence="4">ChiBcec15-4380</strain>
    </source>
</reference>
<dbReference type="Gene3D" id="1.10.357.10">
    <property type="entry name" value="Tetracycline Repressor, domain 2"/>
    <property type="match status" value="1"/>
</dbReference>
<dbReference type="InterPro" id="IPR039532">
    <property type="entry name" value="TetR_C_Firmicutes"/>
</dbReference>
<keyword evidence="1 2" id="KW-0238">DNA-binding</keyword>
<evidence type="ECO:0000313" key="5">
    <source>
        <dbReference type="Proteomes" id="UP000824239"/>
    </source>
</evidence>
<dbReference type="InterPro" id="IPR009057">
    <property type="entry name" value="Homeodomain-like_sf"/>
</dbReference>